<dbReference type="SMART" id="SM00257">
    <property type="entry name" value="LysM"/>
    <property type="match status" value="2"/>
</dbReference>
<organism evidence="10 11">
    <name type="scientific">Candidatus Pristimantibacillus lignocellulolyticus</name>
    <dbReference type="NCBI Taxonomy" id="2994561"/>
    <lineage>
        <taxon>Bacteria</taxon>
        <taxon>Bacillati</taxon>
        <taxon>Bacillota</taxon>
        <taxon>Bacilli</taxon>
        <taxon>Bacillales</taxon>
        <taxon>Paenibacillaceae</taxon>
        <taxon>Candidatus Pristimantibacillus</taxon>
    </lineage>
</organism>
<evidence type="ECO:0000256" key="7">
    <source>
        <dbReference type="PROSITE-ProRule" id="PRU01379"/>
    </source>
</evidence>
<comment type="similarity">
    <text evidence="2 7">Belongs to the peptidase M14 family.</text>
</comment>
<keyword evidence="4" id="KW-0378">Hydrolase</keyword>
<keyword evidence="3" id="KW-0645">Protease</keyword>
<dbReference type="InterPro" id="IPR018392">
    <property type="entry name" value="LysM"/>
</dbReference>
<protein>
    <submittedName>
        <fullName evidence="10">M14 family metallopeptidase</fullName>
    </submittedName>
</protein>
<sequence length="398" mass="44776">MEILVRQGDTLWNYSVMFEIPIGLIIDANPNLGEQLQIGDVVIIPGYEWYEYEIVAGDTIWQIAKRNNITVNLLLQSNPNLEVDQLHIGSKIRLPRRIVGRVINANKNYTYDHLYQDAMRLMEVYPMLTVNSIGKSVMGKDILELRLGTGPSELHYNAAMHANEWITAASLMTFINDYLLALTNSGTLNGQSIYPSYKTNTFSFVPMVNPDGVNLVLNGLPDEEPFRSNAYYINDESTDFQGWKANINGVDLNKQFPALWEVDAVQGPQEPAPRDYSGTAPLTEPEVIALADLTKERNFNQVLALHTQGEEIYWGFQGLEPPESEMIANRMAQASGYTAVRTVNSTAGYKDWFIQDWRRPGFTIELGLGVNPLPLDQFNDIYEATKAIILESMKSVNA</sequence>
<evidence type="ECO:0000256" key="1">
    <source>
        <dbReference type="ARBA" id="ARBA00001947"/>
    </source>
</evidence>
<evidence type="ECO:0000313" key="10">
    <source>
        <dbReference type="EMBL" id="URN94019.1"/>
    </source>
</evidence>
<keyword evidence="5" id="KW-0862">Zinc</keyword>
<dbReference type="PROSITE" id="PS51782">
    <property type="entry name" value="LYSM"/>
    <property type="match status" value="2"/>
</dbReference>
<dbReference type="PANTHER" id="PTHR11705">
    <property type="entry name" value="PROTEASE FAMILY M14 CARBOXYPEPTIDASE A,B"/>
    <property type="match status" value="1"/>
</dbReference>
<dbReference type="KEGG" id="plig:NAG76_19680"/>
<evidence type="ECO:0000259" key="9">
    <source>
        <dbReference type="PROSITE" id="PS52035"/>
    </source>
</evidence>
<evidence type="ECO:0000259" key="8">
    <source>
        <dbReference type="PROSITE" id="PS51782"/>
    </source>
</evidence>
<name>A0A9J6ZD10_9BACL</name>
<dbReference type="SMART" id="SM00631">
    <property type="entry name" value="Zn_pept"/>
    <property type="match status" value="1"/>
</dbReference>
<dbReference type="PANTHER" id="PTHR11705:SF143">
    <property type="entry name" value="SLL0236 PROTEIN"/>
    <property type="match status" value="1"/>
</dbReference>
<evidence type="ECO:0000256" key="4">
    <source>
        <dbReference type="ARBA" id="ARBA00022801"/>
    </source>
</evidence>
<keyword evidence="6" id="KW-0482">Metalloprotease</keyword>
<dbReference type="Gene3D" id="3.40.630.10">
    <property type="entry name" value="Zn peptidases"/>
    <property type="match status" value="1"/>
</dbReference>
<dbReference type="AlphaFoldDB" id="A0A9J6ZD10"/>
<dbReference type="Gene3D" id="3.10.350.10">
    <property type="entry name" value="LysM domain"/>
    <property type="match status" value="2"/>
</dbReference>
<dbReference type="SUPFAM" id="SSF54106">
    <property type="entry name" value="LysM domain"/>
    <property type="match status" value="2"/>
</dbReference>
<dbReference type="Pfam" id="PF01476">
    <property type="entry name" value="LysM"/>
    <property type="match status" value="2"/>
</dbReference>
<evidence type="ECO:0000313" key="11">
    <source>
        <dbReference type="Proteomes" id="UP001056756"/>
    </source>
</evidence>
<evidence type="ECO:0000256" key="6">
    <source>
        <dbReference type="ARBA" id="ARBA00023049"/>
    </source>
</evidence>
<accession>A0A9J6ZD10</accession>
<gene>
    <name evidence="10" type="ORF">NAG76_19680</name>
</gene>
<feature type="active site" description="Proton donor/acceptor" evidence="7">
    <location>
        <position position="365"/>
    </location>
</feature>
<evidence type="ECO:0000256" key="3">
    <source>
        <dbReference type="ARBA" id="ARBA00022670"/>
    </source>
</evidence>
<dbReference type="InterPro" id="IPR000834">
    <property type="entry name" value="Peptidase_M14"/>
</dbReference>
<dbReference type="CDD" id="cd06229">
    <property type="entry name" value="M14_Endopeptidase_I"/>
    <property type="match status" value="1"/>
</dbReference>
<dbReference type="GO" id="GO:0008270">
    <property type="term" value="F:zinc ion binding"/>
    <property type="evidence" value="ECO:0007669"/>
    <property type="project" value="InterPro"/>
</dbReference>
<comment type="cofactor">
    <cofactor evidence="1">
        <name>Zn(2+)</name>
        <dbReference type="ChEBI" id="CHEBI:29105"/>
    </cofactor>
</comment>
<dbReference type="CDD" id="cd00118">
    <property type="entry name" value="LysM"/>
    <property type="match status" value="2"/>
</dbReference>
<dbReference type="PRINTS" id="PR00765">
    <property type="entry name" value="CRBOXYPTASEA"/>
</dbReference>
<dbReference type="GO" id="GO:0004181">
    <property type="term" value="F:metallocarboxypeptidase activity"/>
    <property type="evidence" value="ECO:0007669"/>
    <property type="project" value="InterPro"/>
</dbReference>
<dbReference type="SUPFAM" id="SSF53187">
    <property type="entry name" value="Zn-dependent exopeptidases"/>
    <property type="match status" value="1"/>
</dbReference>
<evidence type="ECO:0000256" key="2">
    <source>
        <dbReference type="ARBA" id="ARBA00005988"/>
    </source>
</evidence>
<dbReference type="Proteomes" id="UP001056756">
    <property type="component" value="Chromosome"/>
</dbReference>
<dbReference type="PROSITE" id="PS52035">
    <property type="entry name" value="PEPTIDASE_M14"/>
    <property type="match status" value="1"/>
</dbReference>
<dbReference type="EMBL" id="CP097899">
    <property type="protein sequence ID" value="URN94019.1"/>
    <property type="molecule type" value="Genomic_DNA"/>
</dbReference>
<proteinExistence type="inferred from homology"/>
<reference evidence="10" key="1">
    <citation type="submission" date="2022-05" db="EMBL/GenBank/DDBJ databases">
        <title>Novel bacterial taxa in a minimal lignocellulolytic consortium and its capacity to transform plastics disclosed by genome-resolved metagenomics.</title>
        <authorList>
            <person name="Rodriguez C.A.D."/>
            <person name="Diaz-Garcia L."/>
            <person name="Herrera K."/>
            <person name="Tarazona N.A."/>
            <person name="Sproer C."/>
            <person name="Overmann J."/>
            <person name="Jimenez D.J."/>
        </authorList>
    </citation>
    <scope>NUCLEOTIDE SEQUENCE</scope>
    <source>
        <strain evidence="10">MAG5</strain>
    </source>
</reference>
<feature type="domain" description="LysM" evidence="8">
    <location>
        <begin position="50"/>
        <end position="94"/>
    </location>
</feature>
<feature type="domain" description="Peptidase M14" evidence="9">
    <location>
        <begin position="107"/>
        <end position="396"/>
    </location>
</feature>
<evidence type="ECO:0000256" key="5">
    <source>
        <dbReference type="ARBA" id="ARBA00022833"/>
    </source>
</evidence>
<dbReference type="GO" id="GO:0006508">
    <property type="term" value="P:proteolysis"/>
    <property type="evidence" value="ECO:0007669"/>
    <property type="project" value="UniProtKB-KW"/>
</dbReference>
<dbReference type="GO" id="GO:0005615">
    <property type="term" value="C:extracellular space"/>
    <property type="evidence" value="ECO:0007669"/>
    <property type="project" value="TreeGrafter"/>
</dbReference>
<dbReference type="InterPro" id="IPR034274">
    <property type="entry name" value="ENP1_M14_CPD"/>
</dbReference>
<feature type="domain" description="LysM" evidence="8">
    <location>
        <begin position="1"/>
        <end position="44"/>
    </location>
</feature>
<dbReference type="Pfam" id="PF00246">
    <property type="entry name" value="Peptidase_M14"/>
    <property type="match status" value="1"/>
</dbReference>
<dbReference type="InterPro" id="IPR036779">
    <property type="entry name" value="LysM_dom_sf"/>
</dbReference>